<dbReference type="EMBL" id="BAAADO010000002">
    <property type="protein sequence ID" value="GAA0487464.1"/>
    <property type="molecule type" value="Genomic_DNA"/>
</dbReference>
<reference evidence="16" key="1">
    <citation type="journal article" date="2019" name="Int. J. Syst. Evol. Microbiol.">
        <title>The Global Catalogue of Microorganisms (GCM) 10K type strain sequencing project: providing services to taxonomists for standard genome sequencing and annotation.</title>
        <authorList>
            <consortium name="The Broad Institute Genomics Platform"/>
            <consortium name="The Broad Institute Genome Sequencing Center for Infectious Disease"/>
            <person name="Wu L."/>
            <person name="Ma J."/>
        </authorList>
    </citation>
    <scope>NUCLEOTIDE SEQUENCE [LARGE SCALE GENOMIC DNA]</scope>
    <source>
        <strain evidence="16">JCM 12389</strain>
    </source>
</reference>
<dbReference type="InterPro" id="IPR050156">
    <property type="entry name" value="TC-AMP_synthase_SUA5"/>
</dbReference>
<comment type="caution">
    <text evidence="15">The sequence shown here is derived from an EMBL/GenBank/DDBJ whole genome shotgun (WGS) entry which is preliminary data.</text>
</comment>
<evidence type="ECO:0000256" key="11">
    <source>
        <dbReference type="ARBA" id="ARBA00029774"/>
    </source>
</evidence>
<evidence type="ECO:0000259" key="14">
    <source>
        <dbReference type="PROSITE" id="PS51163"/>
    </source>
</evidence>
<dbReference type="Gene3D" id="3.90.870.10">
    <property type="entry name" value="DHBP synthase"/>
    <property type="match status" value="1"/>
</dbReference>
<dbReference type="InterPro" id="IPR010923">
    <property type="entry name" value="T(6)A37_SUA5"/>
</dbReference>
<dbReference type="SUPFAM" id="SSF55821">
    <property type="entry name" value="YrdC/RibB"/>
    <property type="match status" value="1"/>
</dbReference>
<keyword evidence="16" id="KW-1185">Reference proteome</keyword>
<dbReference type="RefSeq" id="WP_343838535.1">
    <property type="nucleotide sequence ID" value="NZ_BAAADO010000002.1"/>
</dbReference>
<dbReference type="PROSITE" id="PS51163">
    <property type="entry name" value="YRDC"/>
    <property type="match status" value="1"/>
</dbReference>
<keyword evidence="9 13" id="KW-0547">Nucleotide-binding</keyword>
<evidence type="ECO:0000256" key="5">
    <source>
        <dbReference type="ARBA" id="ARBA00022490"/>
    </source>
</evidence>
<keyword evidence="10 13" id="KW-0067">ATP-binding</keyword>
<keyword evidence="6 13" id="KW-0808">Transferase</keyword>
<dbReference type="NCBIfam" id="TIGR00057">
    <property type="entry name" value="L-threonylcarbamoyladenylate synthase"/>
    <property type="match status" value="1"/>
</dbReference>
<comment type="function">
    <text evidence="13">Required for the formation of a threonylcarbamoyl group on adenosine at position 37 (t(6)A37) in tRNAs that read codons beginning with adenine.</text>
</comment>
<evidence type="ECO:0000256" key="2">
    <source>
        <dbReference type="ARBA" id="ARBA00007663"/>
    </source>
</evidence>
<evidence type="ECO:0000256" key="1">
    <source>
        <dbReference type="ARBA" id="ARBA00004496"/>
    </source>
</evidence>
<dbReference type="PIRSF" id="PIRSF004930">
    <property type="entry name" value="Tln_factor_SUA5"/>
    <property type="match status" value="1"/>
</dbReference>
<sequence length="348" mass="37398">MTDRPYETKYWNVQQEEIQETNENIREAAAAIQSQEAVAFPTETVYGLGADATTPEAVDKIFQAKGRPGDNPLIVHIATREQVETVAENIPDQARKLMDAFWPGPLTIILKSNGSAAENVTAGLSTVGIRMPDHPVAQALLKACALPVAAPSANQSGRPSPTTAKHVLDDLTGKIYGVVDGGATGVGVESTVVDCTGETAVILRPGGATKEDLEAVIGPVKTATDFKNEKEQPKAPGMKYTHYAPDAPFWLVEGGVDEVQQEINRLNKEGHTVGLIASEEHTDQYQGATVRSCGSQENLHEVAHKIYDCLRFFNDSSVDIILGETFPKKGVGVAVMNRLEKAATKIIK</sequence>
<proteinExistence type="inferred from homology"/>
<keyword evidence="5 13" id="KW-0963">Cytoplasm</keyword>
<dbReference type="EC" id="2.7.7.87" evidence="3 13"/>
<evidence type="ECO:0000256" key="4">
    <source>
        <dbReference type="ARBA" id="ARBA00015492"/>
    </source>
</evidence>
<evidence type="ECO:0000256" key="12">
    <source>
        <dbReference type="ARBA" id="ARBA00048366"/>
    </source>
</evidence>
<evidence type="ECO:0000256" key="6">
    <source>
        <dbReference type="ARBA" id="ARBA00022679"/>
    </source>
</evidence>
<dbReference type="InterPro" id="IPR005145">
    <property type="entry name" value="Sua5_C"/>
</dbReference>
<evidence type="ECO:0000256" key="8">
    <source>
        <dbReference type="ARBA" id="ARBA00022695"/>
    </source>
</evidence>
<evidence type="ECO:0000256" key="10">
    <source>
        <dbReference type="ARBA" id="ARBA00022840"/>
    </source>
</evidence>
<dbReference type="Pfam" id="PF01300">
    <property type="entry name" value="Sua5_yciO_yrdC"/>
    <property type="match status" value="1"/>
</dbReference>
<dbReference type="PANTHER" id="PTHR17490:SF16">
    <property type="entry name" value="THREONYLCARBAMOYL-AMP SYNTHASE"/>
    <property type="match status" value="1"/>
</dbReference>
<evidence type="ECO:0000256" key="9">
    <source>
        <dbReference type="ARBA" id="ARBA00022741"/>
    </source>
</evidence>
<feature type="domain" description="YrdC-like" evidence="14">
    <location>
        <begin position="22"/>
        <end position="208"/>
    </location>
</feature>
<evidence type="ECO:0000256" key="13">
    <source>
        <dbReference type="PIRNR" id="PIRNR004930"/>
    </source>
</evidence>
<gene>
    <name evidence="15" type="ORF">GCM10008986_11200</name>
</gene>
<evidence type="ECO:0000313" key="16">
    <source>
        <dbReference type="Proteomes" id="UP001500880"/>
    </source>
</evidence>
<evidence type="ECO:0000313" key="15">
    <source>
        <dbReference type="EMBL" id="GAA0487464.1"/>
    </source>
</evidence>
<dbReference type="Pfam" id="PF03481">
    <property type="entry name" value="Sua5_C"/>
    <property type="match status" value="1"/>
</dbReference>
<keyword evidence="8 13" id="KW-0548">Nucleotidyltransferase</keyword>
<comment type="similarity">
    <text evidence="2 13">Belongs to the SUA5 family.</text>
</comment>
<evidence type="ECO:0000256" key="7">
    <source>
        <dbReference type="ARBA" id="ARBA00022694"/>
    </source>
</evidence>
<dbReference type="PANTHER" id="PTHR17490">
    <property type="entry name" value="SUA5"/>
    <property type="match status" value="1"/>
</dbReference>
<name>A0ABP3KV14_9BACI</name>
<dbReference type="Gene3D" id="3.40.50.11030">
    <property type="entry name" value="Threonylcarbamoyl-AMP synthase, C-terminal domain"/>
    <property type="match status" value="1"/>
</dbReference>
<dbReference type="Proteomes" id="UP001500880">
    <property type="component" value="Unassembled WGS sequence"/>
</dbReference>
<dbReference type="InterPro" id="IPR038385">
    <property type="entry name" value="Sua5/YwlC_C"/>
</dbReference>
<dbReference type="InterPro" id="IPR017945">
    <property type="entry name" value="DHBP_synth_RibB-like_a/b_dom"/>
</dbReference>
<evidence type="ECO:0000256" key="3">
    <source>
        <dbReference type="ARBA" id="ARBA00012584"/>
    </source>
</evidence>
<accession>A0ABP3KV14</accession>
<comment type="subcellular location">
    <subcellularLocation>
        <location evidence="1 13">Cytoplasm</location>
    </subcellularLocation>
</comment>
<organism evidence="15 16">
    <name type="scientific">Salinibacillus aidingensis</name>
    <dbReference type="NCBI Taxonomy" id="237684"/>
    <lineage>
        <taxon>Bacteria</taxon>
        <taxon>Bacillati</taxon>
        <taxon>Bacillota</taxon>
        <taxon>Bacilli</taxon>
        <taxon>Bacillales</taxon>
        <taxon>Bacillaceae</taxon>
        <taxon>Salinibacillus</taxon>
    </lineage>
</organism>
<keyword evidence="7 13" id="KW-0819">tRNA processing</keyword>
<comment type="catalytic activity">
    <reaction evidence="12 13">
        <text>L-threonine + hydrogencarbonate + ATP = L-threonylcarbamoyladenylate + diphosphate + H2O</text>
        <dbReference type="Rhea" id="RHEA:36407"/>
        <dbReference type="ChEBI" id="CHEBI:15377"/>
        <dbReference type="ChEBI" id="CHEBI:17544"/>
        <dbReference type="ChEBI" id="CHEBI:30616"/>
        <dbReference type="ChEBI" id="CHEBI:33019"/>
        <dbReference type="ChEBI" id="CHEBI:57926"/>
        <dbReference type="ChEBI" id="CHEBI:73682"/>
        <dbReference type="EC" id="2.7.7.87"/>
    </reaction>
</comment>
<dbReference type="InterPro" id="IPR006070">
    <property type="entry name" value="Sua5-like_dom"/>
</dbReference>
<protein>
    <recommendedName>
        <fullName evidence="4 13">Threonylcarbamoyl-AMP synthase</fullName>
        <shortName evidence="13">TC-AMP synthase</shortName>
        <ecNumber evidence="3 13">2.7.7.87</ecNumber>
    </recommendedName>
    <alternativeName>
        <fullName evidence="11 13">L-threonylcarbamoyladenylate synthase</fullName>
    </alternativeName>
</protein>